<reference evidence="1" key="1">
    <citation type="submission" date="2016-05" db="EMBL/GenBank/DDBJ databases">
        <authorList>
            <person name="Lavstsen T."/>
            <person name="Jespersen J.S."/>
        </authorList>
    </citation>
    <scope>NUCLEOTIDE SEQUENCE</scope>
    <source>
        <strain evidence="1">CDC69096</strain>
        <plasmid evidence="1">pNPD8_2</plasmid>
    </source>
</reference>
<dbReference type="EMBL" id="CP015702">
    <property type="protein sequence ID" value="APU86909.1"/>
    <property type="molecule type" value="Genomic_DNA"/>
</dbReference>
<keyword evidence="1" id="KW-0614">Plasmid</keyword>
<gene>
    <name evidence="1" type="ORF">NPD8_3850</name>
</gene>
<proteinExistence type="predicted"/>
<protein>
    <submittedName>
        <fullName evidence="1">Uncharacterized protein</fullName>
    </submittedName>
</protein>
<sequence length="60" mass="6725">MSIVVLNKYSYFSCNVIGFKLSFKFEKANTFSLSNVQYFLHAYLKVLSVAINSPVALVLG</sequence>
<accession>A0A1L7JMH8</accession>
<evidence type="ECO:0000313" key="1">
    <source>
        <dbReference type="EMBL" id="APU86909.1"/>
    </source>
</evidence>
<dbReference type="AlphaFoldDB" id="A0A1L7JMH8"/>
<name>A0A1L7JMH8_CLOBO</name>
<organism evidence="1">
    <name type="scientific">Clostridium botulinum</name>
    <dbReference type="NCBI Taxonomy" id="1491"/>
    <lineage>
        <taxon>Bacteria</taxon>
        <taxon>Bacillati</taxon>
        <taxon>Bacillota</taxon>
        <taxon>Clostridia</taxon>
        <taxon>Eubacteriales</taxon>
        <taxon>Clostridiaceae</taxon>
        <taxon>Clostridium</taxon>
    </lineage>
</organism>
<geneLocation type="plasmid" evidence="1">
    <name>pNPD8_2</name>
</geneLocation>